<name>A0A9P6QYX0_9FUNG</name>
<comment type="caution">
    <text evidence="2">The sequence shown here is derived from an EMBL/GenBank/DDBJ whole genome shotgun (WGS) entry which is preliminary data.</text>
</comment>
<keyword evidence="1" id="KW-1133">Transmembrane helix</keyword>
<keyword evidence="3" id="KW-1185">Reference proteome</keyword>
<feature type="transmembrane region" description="Helical" evidence="1">
    <location>
        <begin position="206"/>
        <end position="226"/>
    </location>
</feature>
<sequence>MANEGTLNLDCIAADPNSEYLYGIASANTNLHTNYADSHIVLVRSNLNPTNLTNMTWPVVSSSTSSELSYNYPTFTSVDCAVSEKGDFTAFVRSPYRVYKLYTTVRSSGRWNQSYVEHDIIRSDTSADFTVHENLQTVGGGIQDHQAFVVALTSKGLYEFEIFGPDAGKMKGPYNVVVLGGFNSLPSRVVTTFKDGTLRINMMSSAAVSLLIVAVMLVMVVAVGFYERKKFNKDKSLPAEKKSGAANDGGDVYSMGVIPEDESRSMPYHSTVHVFGTSADTASLSMSTVTYQDQIRDLEFSNHPRPNIVTTVGDNGGVA</sequence>
<dbReference type="Proteomes" id="UP000823405">
    <property type="component" value="Unassembled WGS sequence"/>
</dbReference>
<protein>
    <submittedName>
        <fullName evidence="2">Uncharacterized protein</fullName>
    </submittedName>
</protein>
<reference evidence="2" key="1">
    <citation type="journal article" date="2020" name="Fungal Divers.">
        <title>Resolving the Mortierellaceae phylogeny through synthesis of multi-gene phylogenetics and phylogenomics.</title>
        <authorList>
            <person name="Vandepol N."/>
            <person name="Liber J."/>
            <person name="Desiro A."/>
            <person name="Na H."/>
            <person name="Kennedy M."/>
            <person name="Barry K."/>
            <person name="Grigoriev I.V."/>
            <person name="Miller A.N."/>
            <person name="O'Donnell K."/>
            <person name="Stajich J.E."/>
            <person name="Bonito G."/>
        </authorList>
    </citation>
    <scope>NUCLEOTIDE SEQUENCE</scope>
    <source>
        <strain evidence="2">NVP60</strain>
    </source>
</reference>
<dbReference type="EMBL" id="JAAAIN010001295">
    <property type="protein sequence ID" value="KAG0304540.1"/>
    <property type="molecule type" value="Genomic_DNA"/>
</dbReference>
<dbReference type="OrthoDB" id="2450010at2759"/>
<proteinExistence type="predicted"/>
<evidence type="ECO:0000313" key="3">
    <source>
        <dbReference type="Proteomes" id="UP000823405"/>
    </source>
</evidence>
<keyword evidence="1" id="KW-0472">Membrane</keyword>
<organism evidence="2 3">
    <name type="scientific">Linnemannia gamsii</name>
    <dbReference type="NCBI Taxonomy" id="64522"/>
    <lineage>
        <taxon>Eukaryota</taxon>
        <taxon>Fungi</taxon>
        <taxon>Fungi incertae sedis</taxon>
        <taxon>Mucoromycota</taxon>
        <taxon>Mortierellomycotina</taxon>
        <taxon>Mortierellomycetes</taxon>
        <taxon>Mortierellales</taxon>
        <taxon>Mortierellaceae</taxon>
        <taxon>Linnemannia</taxon>
    </lineage>
</organism>
<accession>A0A9P6QYX0</accession>
<keyword evidence="1" id="KW-0812">Transmembrane</keyword>
<dbReference type="AlphaFoldDB" id="A0A9P6QYX0"/>
<gene>
    <name evidence="2" type="ORF">BGZ97_001431</name>
</gene>
<evidence type="ECO:0000313" key="2">
    <source>
        <dbReference type="EMBL" id="KAG0304540.1"/>
    </source>
</evidence>
<evidence type="ECO:0000256" key="1">
    <source>
        <dbReference type="SAM" id="Phobius"/>
    </source>
</evidence>